<dbReference type="GO" id="GO:0003677">
    <property type="term" value="F:DNA binding"/>
    <property type="evidence" value="ECO:0007669"/>
    <property type="project" value="UniProtKB-UniRule"/>
</dbReference>
<keyword evidence="1" id="KW-0238">DNA-binding</keyword>
<proteinExistence type="predicted"/>
<dbReference type="PANTHER" id="PTHR36432">
    <property type="match status" value="1"/>
</dbReference>
<dbReference type="Proteomes" id="UP000222944">
    <property type="component" value="Unassembled WGS sequence"/>
</dbReference>
<dbReference type="Pfam" id="PF04014">
    <property type="entry name" value="MazE_antitoxin"/>
    <property type="match status" value="1"/>
</dbReference>
<evidence type="ECO:0000256" key="1">
    <source>
        <dbReference type="PROSITE-ProRule" id="PRU01076"/>
    </source>
</evidence>
<dbReference type="Gene3D" id="2.10.260.10">
    <property type="match status" value="1"/>
</dbReference>
<accession>A0A9X7BZ46</accession>
<dbReference type="InterPro" id="IPR007159">
    <property type="entry name" value="SpoVT-AbrB_dom"/>
</dbReference>
<reference evidence="3 4" key="1">
    <citation type="submission" date="2017-09" db="EMBL/GenBank/DDBJ databases">
        <title>Large-scale bioinformatics analysis of Bacillus genomes uncovers conserved roles of natural products in bacterial physiology.</title>
        <authorList>
            <consortium name="Agbiome Team Llc"/>
            <person name="Bleich R.M."/>
            <person name="Grubbs K.J."/>
            <person name="Santa Maria K.C."/>
            <person name="Allen S.E."/>
            <person name="Farag S."/>
            <person name="Shank E.A."/>
            <person name="Bowers A."/>
        </authorList>
    </citation>
    <scope>NUCLEOTIDE SEQUENCE [LARGE SCALE GENOMIC DNA]</scope>
    <source>
        <strain evidence="3 4">AFS058004</strain>
    </source>
</reference>
<comment type="caution">
    <text evidence="3">The sequence shown here is derived from an EMBL/GenBank/DDBJ whole genome shotgun (WGS) entry which is preliminary data.</text>
</comment>
<sequence length="92" mass="10311">MKSTGVVRKVDELGRIVLPRELRNTLDIEAKTPIEIFVDGEKIVLQKYQPNGICMVTGEVSERNFVLANGKIIVSSEGADYLTKELQQHLVK</sequence>
<dbReference type="SUPFAM" id="SSF89447">
    <property type="entry name" value="AbrB/MazE/MraZ-like"/>
    <property type="match status" value="1"/>
</dbReference>
<dbReference type="NCBIfam" id="TIGR01439">
    <property type="entry name" value="lp_hng_hel_AbrB"/>
    <property type="match status" value="1"/>
</dbReference>
<evidence type="ECO:0000313" key="3">
    <source>
        <dbReference type="EMBL" id="PGH82594.1"/>
    </source>
</evidence>
<dbReference type="PANTHER" id="PTHR36432:SF4">
    <property type="entry name" value="TRANSITION STATE REGULATOR ABH-RELATED"/>
    <property type="match status" value="1"/>
</dbReference>
<name>A0A9X7BZ46_BACTU</name>
<dbReference type="AlphaFoldDB" id="A0A9X7BZ46"/>
<dbReference type="InterPro" id="IPR040678">
    <property type="entry name" value="AbrB_C"/>
</dbReference>
<dbReference type="InterPro" id="IPR037914">
    <property type="entry name" value="SpoVT-AbrB_sf"/>
</dbReference>
<gene>
    <name evidence="3" type="ORF">CN899_16495</name>
</gene>
<dbReference type="Pfam" id="PF18277">
    <property type="entry name" value="AbrB_C"/>
    <property type="match status" value="1"/>
</dbReference>
<dbReference type="EMBL" id="NUFN01000023">
    <property type="protein sequence ID" value="PGH82594.1"/>
    <property type="molecule type" value="Genomic_DNA"/>
</dbReference>
<organism evidence="3 4">
    <name type="scientific">Bacillus thuringiensis</name>
    <dbReference type="NCBI Taxonomy" id="1428"/>
    <lineage>
        <taxon>Bacteria</taxon>
        <taxon>Bacillati</taxon>
        <taxon>Bacillota</taxon>
        <taxon>Bacilli</taxon>
        <taxon>Bacillales</taxon>
        <taxon>Bacillaceae</taxon>
        <taxon>Bacillus</taxon>
        <taxon>Bacillus cereus group</taxon>
    </lineage>
</organism>
<feature type="domain" description="SpoVT-AbrB" evidence="2">
    <location>
        <begin position="5"/>
        <end position="50"/>
    </location>
</feature>
<dbReference type="InterPro" id="IPR052731">
    <property type="entry name" value="B_subtilis_Trans_State_Reg"/>
</dbReference>
<dbReference type="PROSITE" id="PS51740">
    <property type="entry name" value="SPOVT_ABRB"/>
    <property type="match status" value="1"/>
</dbReference>
<dbReference type="RefSeq" id="WP_098866732.1">
    <property type="nucleotide sequence ID" value="NZ_NUFN01000023.1"/>
</dbReference>
<evidence type="ECO:0000259" key="2">
    <source>
        <dbReference type="PROSITE" id="PS51740"/>
    </source>
</evidence>
<evidence type="ECO:0000313" key="4">
    <source>
        <dbReference type="Proteomes" id="UP000222944"/>
    </source>
</evidence>
<dbReference type="SMART" id="SM00966">
    <property type="entry name" value="SpoVT_AbrB"/>
    <property type="match status" value="1"/>
</dbReference>
<protein>
    <submittedName>
        <fullName evidence="3">AbrB family transcriptional regulator</fullName>
    </submittedName>
</protein>